<feature type="region of interest" description="Disordered" evidence="1">
    <location>
        <begin position="71"/>
        <end position="104"/>
    </location>
</feature>
<evidence type="ECO:0000313" key="2">
    <source>
        <dbReference type="EMBL" id="TDC00208.1"/>
    </source>
</evidence>
<dbReference type="OrthoDB" id="3872345at2"/>
<keyword evidence="3" id="KW-1185">Reference proteome</keyword>
<gene>
    <name evidence="2" type="ORF">E1267_35360</name>
</gene>
<comment type="caution">
    <text evidence="2">The sequence shown here is derived from an EMBL/GenBank/DDBJ whole genome shotgun (WGS) entry which is preliminary data.</text>
</comment>
<accession>A0A4R4MVP8</accession>
<dbReference type="EMBL" id="SMJZ01000196">
    <property type="protein sequence ID" value="TDC00208.1"/>
    <property type="molecule type" value="Genomic_DNA"/>
</dbReference>
<name>A0A4R4MVP8_9ACTN</name>
<dbReference type="Proteomes" id="UP000295157">
    <property type="component" value="Unassembled WGS sequence"/>
</dbReference>
<organism evidence="2 3">
    <name type="scientific">Nonomuraea longispora</name>
    <dbReference type="NCBI Taxonomy" id="1848320"/>
    <lineage>
        <taxon>Bacteria</taxon>
        <taxon>Bacillati</taxon>
        <taxon>Actinomycetota</taxon>
        <taxon>Actinomycetes</taxon>
        <taxon>Streptosporangiales</taxon>
        <taxon>Streptosporangiaceae</taxon>
        <taxon>Nonomuraea</taxon>
    </lineage>
</organism>
<sequence>MNEELRTVPFECRRCWHVWEEQYLVRRVDDRHGNDREVWLRDGLPALPPGPGVICPHCGCQESTRFPDGYLSRHPELIPSAEPRVPDPTPLLSPVQRPKYRHLT</sequence>
<reference evidence="2 3" key="1">
    <citation type="submission" date="2019-02" db="EMBL/GenBank/DDBJ databases">
        <title>Draft genome sequences of novel Actinobacteria.</title>
        <authorList>
            <person name="Sahin N."/>
            <person name="Ay H."/>
            <person name="Saygin H."/>
        </authorList>
    </citation>
    <scope>NUCLEOTIDE SEQUENCE [LARGE SCALE GENOMIC DNA]</scope>
    <source>
        <strain evidence="2 3">KC201</strain>
    </source>
</reference>
<dbReference type="RefSeq" id="WP_132339244.1">
    <property type="nucleotide sequence ID" value="NZ_SMJZ01000196.1"/>
</dbReference>
<proteinExistence type="predicted"/>
<protein>
    <submittedName>
        <fullName evidence="2">Uncharacterized protein</fullName>
    </submittedName>
</protein>
<evidence type="ECO:0000313" key="3">
    <source>
        <dbReference type="Proteomes" id="UP000295157"/>
    </source>
</evidence>
<dbReference type="AlphaFoldDB" id="A0A4R4MVP8"/>
<evidence type="ECO:0000256" key="1">
    <source>
        <dbReference type="SAM" id="MobiDB-lite"/>
    </source>
</evidence>